<dbReference type="GO" id="GO:0003677">
    <property type="term" value="F:DNA binding"/>
    <property type="evidence" value="ECO:0007669"/>
    <property type="project" value="InterPro"/>
</dbReference>
<name>A0A1E3Q182_LIPST</name>
<dbReference type="AlphaFoldDB" id="A0A1E3Q182"/>
<keyword evidence="2 4" id="KW-0863">Zinc-finger</keyword>
<dbReference type="GO" id="GO:0008270">
    <property type="term" value="F:zinc ion binding"/>
    <property type="evidence" value="ECO:0007669"/>
    <property type="project" value="UniProtKB-KW"/>
</dbReference>
<evidence type="ECO:0000256" key="1">
    <source>
        <dbReference type="ARBA" id="ARBA00022723"/>
    </source>
</evidence>
<sequence length="329" mass="37161">MTSQASDILSQLDGELLEIPDSPVDQLPSSLSQAMSTATATKPKRYSKVWLHTPVGRNDVILNKEGKSIWRCKYCTTEYRESGGTTVIANHLKEHHNVNISSAQEARTTLMQANIAEAFKNAQQAPGYKRRRLSGGELDPALVEQLYLGSVLQSMMNFMIYSTMLLKSRPDRQNACSAKYTILERIGSMLIVSTCRQDYTLFSTPTYSGRRLTILPSQTRTDWQPPAILLDDAEEYYLESLLDERRIRWGRGRRHQYLVKCTGYQNSLNQNLADTVALNTWETQLALRTRTRSALLTIRHHDDQLFSLLRSPTAGLPLNRGVNVTGHGL</sequence>
<keyword evidence="1" id="KW-0479">Metal-binding</keyword>
<dbReference type="EMBL" id="KV454297">
    <property type="protein sequence ID" value="ODQ71455.1"/>
    <property type="molecule type" value="Genomic_DNA"/>
</dbReference>
<evidence type="ECO:0000256" key="2">
    <source>
        <dbReference type="ARBA" id="ARBA00022771"/>
    </source>
</evidence>
<protein>
    <recommendedName>
        <fullName evidence="5">BED-type domain-containing protein</fullName>
    </recommendedName>
</protein>
<proteinExistence type="predicted"/>
<reference evidence="6 7" key="1">
    <citation type="journal article" date="2016" name="Proc. Natl. Acad. Sci. U.S.A.">
        <title>Comparative genomics of biotechnologically important yeasts.</title>
        <authorList>
            <person name="Riley R."/>
            <person name="Haridas S."/>
            <person name="Wolfe K.H."/>
            <person name="Lopes M.R."/>
            <person name="Hittinger C.T."/>
            <person name="Goeker M."/>
            <person name="Salamov A.A."/>
            <person name="Wisecaver J.H."/>
            <person name="Long T.M."/>
            <person name="Calvey C.H."/>
            <person name="Aerts A.L."/>
            <person name="Barry K.W."/>
            <person name="Choi C."/>
            <person name="Clum A."/>
            <person name="Coughlan A.Y."/>
            <person name="Deshpande S."/>
            <person name="Douglass A.P."/>
            <person name="Hanson S.J."/>
            <person name="Klenk H.-P."/>
            <person name="LaButti K.M."/>
            <person name="Lapidus A."/>
            <person name="Lindquist E.A."/>
            <person name="Lipzen A.M."/>
            <person name="Meier-Kolthoff J.P."/>
            <person name="Ohm R.A."/>
            <person name="Otillar R.P."/>
            <person name="Pangilinan J.L."/>
            <person name="Peng Y."/>
            <person name="Rokas A."/>
            <person name="Rosa C.A."/>
            <person name="Scheuner C."/>
            <person name="Sibirny A.A."/>
            <person name="Slot J.C."/>
            <person name="Stielow J.B."/>
            <person name="Sun H."/>
            <person name="Kurtzman C.P."/>
            <person name="Blackwell M."/>
            <person name="Grigoriev I.V."/>
            <person name="Jeffries T.W."/>
        </authorList>
    </citation>
    <scope>NUCLEOTIDE SEQUENCE [LARGE SCALE GENOMIC DNA]</scope>
    <source>
        <strain evidence="6 7">NRRL Y-11557</strain>
    </source>
</reference>
<dbReference type="InterPro" id="IPR003656">
    <property type="entry name" value="Znf_BED"/>
</dbReference>
<organism evidence="6 7">
    <name type="scientific">Lipomyces starkeyi NRRL Y-11557</name>
    <dbReference type="NCBI Taxonomy" id="675824"/>
    <lineage>
        <taxon>Eukaryota</taxon>
        <taxon>Fungi</taxon>
        <taxon>Dikarya</taxon>
        <taxon>Ascomycota</taxon>
        <taxon>Saccharomycotina</taxon>
        <taxon>Lipomycetes</taxon>
        <taxon>Lipomycetales</taxon>
        <taxon>Lipomycetaceae</taxon>
        <taxon>Lipomyces</taxon>
    </lineage>
</organism>
<dbReference type="STRING" id="675824.A0A1E3Q182"/>
<accession>A0A1E3Q182</accession>
<dbReference type="Proteomes" id="UP000094385">
    <property type="component" value="Unassembled WGS sequence"/>
</dbReference>
<keyword evidence="3" id="KW-0862">Zinc</keyword>
<evidence type="ECO:0000256" key="3">
    <source>
        <dbReference type="ARBA" id="ARBA00022833"/>
    </source>
</evidence>
<feature type="domain" description="BED-type" evidence="5">
    <location>
        <begin position="44"/>
        <end position="103"/>
    </location>
</feature>
<evidence type="ECO:0000313" key="6">
    <source>
        <dbReference type="EMBL" id="ODQ71455.1"/>
    </source>
</evidence>
<keyword evidence="7" id="KW-1185">Reference proteome</keyword>
<evidence type="ECO:0000313" key="7">
    <source>
        <dbReference type="Proteomes" id="UP000094385"/>
    </source>
</evidence>
<evidence type="ECO:0000259" key="5">
    <source>
        <dbReference type="PROSITE" id="PS50808"/>
    </source>
</evidence>
<evidence type="ECO:0000256" key="4">
    <source>
        <dbReference type="PROSITE-ProRule" id="PRU00027"/>
    </source>
</evidence>
<gene>
    <name evidence="6" type="ORF">LIPSTDRAFT_4698</name>
</gene>
<dbReference type="PROSITE" id="PS50808">
    <property type="entry name" value="ZF_BED"/>
    <property type="match status" value="1"/>
</dbReference>